<evidence type="ECO:0008006" key="4">
    <source>
        <dbReference type="Google" id="ProtNLM"/>
    </source>
</evidence>
<reference evidence="2" key="1">
    <citation type="submission" date="2022-10" db="EMBL/GenBank/DDBJ databases">
        <title>Whole-Genome Sequencing of Brachybacterium huguangmaarense BRM-3, Isolated from Betula schmidtii.</title>
        <authorList>
            <person name="Haam D."/>
        </authorList>
    </citation>
    <scope>NUCLEOTIDE SEQUENCE</scope>
    <source>
        <strain evidence="2">BRM-3</strain>
    </source>
</reference>
<keyword evidence="3" id="KW-1185">Reference proteome</keyword>
<dbReference type="EMBL" id="CP107020">
    <property type="protein sequence ID" value="UYG16053.1"/>
    <property type="molecule type" value="Genomic_DNA"/>
</dbReference>
<organism evidence="2 3">
    <name type="scientific">Brachybacterium huguangmaarense</name>
    <dbReference type="NCBI Taxonomy" id="1652028"/>
    <lineage>
        <taxon>Bacteria</taxon>
        <taxon>Bacillati</taxon>
        <taxon>Actinomycetota</taxon>
        <taxon>Actinomycetes</taxon>
        <taxon>Micrococcales</taxon>
        <taxon>Dermabacteraceae</taxon>
        <taxon>Brachybacterium</taxon>
    </lineage>
</organism>
<feature type="region of interest" description="Disordered" evidence="1">
    <location>
        <begin position="77"/>
        <end position="101"/>
    </location>
</feature>
<evidence type="ECO:0000313" key="2">
    <source>
        <dbReference type="EMBL" id="UYG16053.1"/>
    </source>
</evidence>
<dbReference type="RefSeq" id="WP_263593266.1">
    <property type="nucleotide sequence ID" value="NZ_CP107020.1"/>
</dbReference>
<sequence length="332" mass="34758">MFYGADTDQMVALSHRAGDARQRLLELVDRLDPLVTGVDWQGPDADAFRSDWSSDVATHMRACAGQLHERALVLQQEGEEQDCASGSGGDGSGGDGSGGGSPWDQFVRWLDDYEPRESDGFFGDLLGGPESGLLGTGAWNTLSLGLDVWGMFPGEVATAVGLPFDLASAGIGLYDASQSFQDGELYGTVDGLVSYGVNALDSAFGIVSLVPHPIAMAVGEGGGIVTGGIDSVWSAATVLAQMDAAQGGDHGGSTTRFLLESMGAPASLLDTAESLYGQGTGFVRDAVPILDPLLDAPQYVVENLVPGDVQETVESWAGDVNDWADDNIPWWH</sequence>
<accession>A0ABY6FYN6</accession>
<evidence type="ECO:0000313" key="3">
    <source>
        <dbReference type="Proteomes" id="UP001164305"/>
    </source>
</evidence>
<gene>
    <name evidence="2" type="ORF">BRM3_10465</name>
</gene>
<feature type="compositionally biased region" description="Gly residues" evidence="1">
    <location>
        <begin position="86"/>
        <end position="101"/>
    </location>
</feature>
<dbReference type="Proteomes" id="UP001164305">
    <property type="component" value="Chromosome"/>
</dbReference>
<protein>
    <recommendedName>
        <fullName evidence="4">WXG100 family type VII secretion target</fullName>
    </recommendedName>
</protein>
<name>A0ABY6FYN6_9MICO</name>
<proteinExistence type="predicted"/>
<evidence type="ECO:0000256" key="1">
    <source>
        <dbReference type="SAM" id="MobiDB-lite"/>
    </source>
</evidence>